<dbReference type="FunFam" id="3.30.160.60:FF:000414">
    <property type="entry name" value="Zinc finger protein 398"/>
    <property type="match status" value="2"/>
</dbReference>
<sequence>MSNCDAVMGQLNAIMEALTKSAVVEISKLFHEIIVALRLEIYESRCENQKLKRKLVGMHSELKTEAAEMEEGPPMIQEERCEEDWGASDPHTQRDSCTERGAAEDLGCSHWMSTPADAQPRPAGAAGELSEDDEWGGDTDDSHGSDTTGKDSESLALPPRLQRWPCEEQDRAPAGQDRAPEEQDRAPFSCAQCGKRFSRQDYLKVHQRCHTGDKPFPCSQCQKSFACRHHLKQHLLIHSGLKPFSCTTCGRDFSRKYHLQEHQKTHTDTKTHICAVCGKRFKQYGTLKTHLRSHNGKTFSCVCGKSFNTKYVLKQHQMIHTGERPYSCEQCGKRFTRRSSLKKHMEMHYGGIDTAASFL</sequence>
<keyword evidence="6" id="KW-0862">Zinc</keyword>
<protein>
    <recommendedName>
        <fullName evidence="13">C2H2-type domain-containing protein</fullName>
    </recommendedName>
</protein>
<comment type="caution">
    <text evidence="14">The sequence shown here is derived from an EMBL/GenBank/DDBJ whole genome shotgun (WGS) entry which is preliminary data.</text>
</comment>
<keyword evidence="9" id="KW-0804">Transcription</keyword>
<keyword evidence="7" id="KW-0805">Transcription regulation</keyword>
<keyword evidence="5 11" id="KW-0863">Zinc-finger</keyword>
<keyword evidence="10" id="KW-0539">Nucleus</keyword>
<dbReference type="PANTHER" id="PTHR24394:SF48">
    <property type="entry name" value="ZINC FINGER PROTEIN 771"/>
    <property type="match status" value="1"/>
</dbReference>
<evidence type="ECO:0000313" key="15">
    <source>
        <dbReference type="Proteomes" id="UP001152622"/>
    </source>
</evidence>
<evidence type="ECO:0000256" key="10">
    <source>
        <dbReference type="ARBA" id="ARBA00023242"/>
    </source>
</evidence>
<feature type="region of interest" description="Disordered" evidence="12">
    <location>
        <begin position="109"/>
        <end position="184"/>
    </location>
</feature>
<evidence type="ECO:0000256" key="8">
    <source>
        <dbReference type="ARBA" id="ARBA00023125"/>
    </source>
</evidence>
<dbReference type="EMBL" id="JAINUF010000024">
    <property type="protein sequence ID" value="KAJ8333271.1"/>
    <property type="molecule type" value="Genomic_DNA"/>
</dbReference>
<keyword evidence="3" id="KW-0479">Metal-binding</keyword>
<comment type="function">
    <text evidence="1">May be involved in transcriptional regulation.</text>
</comment>
<dbReference type="AlphaFoldDB" id="A0A9Q1IB70"/>
<evidence type="ECO:0000256" key="12">
    <source>
        <dbReference type="SAM" id="MobiDB-lite"/>
    </source>
</evidence>
<keyword evidence="4" id="KW-0677">Repeat</keyword>
<dbReference type="FunFam" id="3.30.160.60:FF:001732">
    <property type="entry name" value="Zgc:162936"/>
    <property type="match status" value="1"/>
</dbReference>
<evidence type="ECO:0000313" key="14">
    <source>
        <dbReference type="EMBL" id="KAJ8333271.1"/>
    </source>
</evidence>
<evidence type="ECO:0000256" key="9">
    <source>
        <dbReference type="ARBA" id="ARBA00023163"/>
    </source>
</evidence>
<evidence type="ECO:0000256" key="11">
    <source>
        <dbReference type="PROSITE-ProRule" id="PRU00042"/>
    </source>
</evidence>
<dbReference type="Pfam" id="PF00096">
    <property type="entry name" value="zf-C2H2"/>
    <property type="match status" value="5"/>
</dbReference>
<feature type="domain" description="C2H2-type" evidence="13">
    <location>
        <begin position="244"/>
        <end position="271"/>
    </location>
</feature>
<evidence type="ECO:0000256" key="6">
    <source>
        <dbReference type="ARBA" id="ARBA00022833"/>
    </source>
</evidence>
<reference evidence="14" key="1">
    <citation type="journal article" date="2023" name="Science">
        <title>Genome structures resolve the early diversification of teleost fishes.</title>
        <authorList>
            <person name="Parey E."/>
            <person name="Louis A."/>
            <person name="Montfort J."/>
            <person name="Bouchez O."/>
            <person name="Roques C."/>
            <person name="Iampietro C."/>
            <person name="Lluch J."/>
            <person name="Castinel A."/>
            <person name="Donnadieu C."/>
            <person name="Desvignes T."/>
            <person name="Floi Bucao C."/>
            <person name="Jouanno E."/>
            <person name="Wen M."/>
            <person name="Mejri S."/>
            <person name="Dirks R."/>
            <person name="Jansen H."/>
            <person name="Henkel C."/>
            <person name="Chen W.J."/>
            <person name="Zahm M."/>
            <person name="Cabau C."/>
            <person name="Klopp C."/>
            <person name="Thompson A.W."/>
            <person name="Robinson-Rechavi M."/>
            <person name="Braasch I."/>
            <person name="Lecointre G."/>
            <person name="Bobe J."/>
            <person name="Postlethwait J.H."/>
            <person name="Berthelot C."/>
            <person name="Roest Crollius H."/>
            <person name="Guiguen Y."/>
        </authorList>
    </citation>
    <scope>NUCLEOTIDE SEQUENCE</scope>
    <source>
        <strain evidence="14">WJC10195</strain>
    </source>
</reference>
<accession>A0A9Q1IB70</accession>
<dbReference type="InterPro" id="IPR013087">
    <property type="entry name" value="Znf_C2H2_type"/>
</dbReference>
<dbReference type="GO" id="GO:0008270">
    <property type="term" value="F:zinc ion binding"/>
    <property type="evidence" value="ECO:0007669"/>
    <property type="project" value="UniProtKB-KW"/>
</dbReference>
<dbReference type="SUPFAM" id="SSF57667">
    <property type="entry name" value="beta-beta-alpha zinc fingers"/>
    <property type="match status" value="3"/>
</dbReference>
<evidence type="ECO:0000256" key="5">
    <source>
        <dbReference type="ARBA" id="ARBA00022771"/>
    </source>
</evidence>
<feature type="compositionally biased region" description="Basic and acidic residues" evidence="12">
    <location>
        <begin position="140"/>
        <end position="153"/>
    </location>
</feature>
<feature type="domain" description="C2H2-type" evidence="13">
    <location>
        <begin position="326"/>
        <end position="350"/>
    </location>
</feature>
<dbReference type="PROSITE" id="PS50157">
    <property type="entry name" value="ZINC_FINGER_C2H2_2"/>
    <property type="match status" value="6"/>
</dbReference>
<feature type="domain" description="C2H2-type" evidence="13">
    <location>
        <begin position="299"/>
        <end position="325"/>
    </location>
</feature>
<feature type="domain" description="C2H2-type" evidence="13">
    <location>
        <begin position="216"/>
        <end position="243"/>
    </location>
</feature>
<dbReference type="GO" id="GO:0045893">
    <property type="term" value="P:positive regulation of DNA-templated transcription"/>
    <property type="evidence" value="ECO:0007669"/>
    <property type="project" value="UniProtKB-ARBA"/>
</dbReference>
<dbReference type="OrthoDB" id="4748970at2759"/>
<evidence type="ECO:0000259" key="13">
    <source>
        <dbReference type="PROSITE" id="PS50157"/>
    </source>
</evidence>
<feature type="compositionally biased region" description="Acidic residues" evidence="12">
    <location>
        <begin position="129"/>
        <end position="139"/>
    </location>
</feature>
<feature type="domain" description="C2H2-type" evidence="13">
    <location>
        <begin position="272"/>
        <end position="299"/>
    </location>
</feature>
<dbReference type="Gene3D" id="3.30.160.60">
    <property type="entry name" value="Classic Zinc Finger"/>
    <property type="match status" value="6"/>
</dbReference>
<dbReference type="SMART" id="SM00355">
    <property type="entry name" value="ZnF_C2H2"/>
    <property type="match status" value="6"/>
</dbReference>
<gene>
    <name evidence="14" type="ORF">SKAU_G00421670</name>
</gene>
<keyword evidence="8" id="KW-0238">DNA-binding</keyword>
<dbReference type="GO" id="GO:0043565">
    <property type="term" value="F:sequence-specific DNA binding"/>
    <property type="evidence" value="ECO:0007669"/>
    <property type="project" value="UniProtKB-ARBA"/>
</dbReference>
<keyword evidence="15" id="KW-1185">Reference proteome</keyword>
<feature type="domain" description="C2H2-type" evidence="13">
    <location>
        <begin position="188"/>
        <end position="215"/>
    </location>
</feature>
<evidence type="ECO:0000256" key="4">
    <source>
        <dbReference type="ARBA" id="ARBA00022737"/>
    </source>
</evidence>
<evidence type="ECO:0000256" key="7">
    <source>
        <dbReference type="ARBA" id="ARBA00023015"/>
    </source>
</evidence>
<dbReference type="InterPro" id="IPR036236">
    <property type="entry name" value="Znf_C2H2_sf"/>
</dbReference>
<comment type="subcellular location">
    <subcellularLocation>
        <location evidence="2">Nucleus</location>
    </subcellularLocation>
</comment>
<dbReference type="Proteomes" id="UP001152622">
    <property type="component" value="Chromosome 24"/>
</dbReference>
<dbReference type="PANTHER" id="PTHR24394">
    <property type="entry name" value="ZINC FINGER PROTEIN"/>
    <property type="match status" value="1"/>
</dbReference>
<name>A0A9Q1IB70_SYNKA</name>
<evidence type="ECO:0000256" key="1">
    <source>
        <dbReference type="ARBA" id="ARBA00003767"/>
    </source>
</evidence>
<dbReference type="FunFam" id="3.30.160.60:FF:000446">
    <property type="entry name" value="Zinc finger protein"/>
    <property type="match status" value="1"/>
</dbReference>
<evidence type="ECO:0000256" key="2">
    <source>
        <dbReference type="ARBA" id="ARBA00004123"/>
    </source>
</evidence>
<organism evidence="14 15">
    <name type="scientific">Synaphobranchus kaupii</name>
    <name type="common">Kaup's arrowtooth eel</name>
    <dbReference type="NCBI Taxonomy" id="118154"/>
    <lineage>
        <taxon>Eukaryota</taxon>
        <taxon>Metazoa</taxon>
        <taxon>Chordata</taxon>
        <taxon>Craniata</taxon>
        <taxon>Vertebrata</taxon>
        <taxon>Euteleostomi</taxon>
        <taxon>Actinopterygii</taxon>
        <taxon>Neopterygii</taxon>
        <taxon>Teleostei</taxon>
        <taxon>Anguilliformes</taxon>
        <taxon>Synaphobranchidae</taxon>
        <taxon>Synaphobranchus</taxon>
    </lineage>
</organism>
<evidence type="ECO:0000256" key="3">
    <source>
        <dbReference type="ARBA" id="ARBA00022723"/>
    </source>
</evidence>
<dbReference type="GO" id="GO:0005694">
    <property type="term" value="C:chromosome"/>
    <property type="evidence" value="ECO:0007669"/>
    <property type="project" value="UniProtKB-ARBA"/>
</dbReference>
<dbReference type="FunFam" id="3.30.160.60:FF:000097">
    <property type="entry name" value="Zinc finger protein"/>
    <property type="match status" value="1"/>
</dbReference>
<dbReference type="PROSITE" id="PS00028">
    <property type="entry name" value="ZINC_FINGER_C2H2_1"/>
    <property type="match status" value="5"/>
</dbReference>
<proteinExistence type="predicted"/>
<dbReference type="GO" id="GO:0005634">
    <property type="term" value="C:nucleus"/>
    <property type="evidence" value="ECO:0007669"/>
    <property type="project" value="UniProtKB-SubCell"/>
</dbReference>
<dbReference type="GO" id="GO:0000981">
    <property type="term" value="F:DNA-binding transcription factor activity, RNA polymerase II-specific"/>
    <property type="evidence" value="ECO:0007669"/>
    <property type="project" value="TreeGrafter"/>
</dbReference>
<dbReference type="FunFam" id="3.30.160.60:FF:000286">
    <property type="entry name" value="Zinc finger protein 770"/>
    <property type="match status" value="1"/>
</dbReference>